<dbReference type="PANTHER" id="PTHR30096">
    <property type="entry name" value="4,5-DOPA DIOXYGENASE EXTRADIOL-LIKE PROTEIN"/>
    <property type="match status" value="1"/>
</dbReference>
<dbReference type="EMBL" id="JBBNAF010000002">
    <property type="protein sequence ID" value="KAK9162084.1"/>
    <property type="molecule type" value="Genomic_DNA"/>
</dbReference>
<evidence type="ECO:0000256" key="5">
    <source>
        <dbReference type="ARBA" id="ARBA00022964"/>
    </source>
</evidence>
<dbReference type="Gene3D" id="3.40.830.10">
    <property type="entry name" value="LigB-like"/>
    <property type="match status" value="2"/>
</dbReference>
<dbReference type="Proteomes" id="UP001420932">
    <property type="component" value="Unassembled WGS sequence"/>
</dbReference>
<evidence type="ECO:0000259" key="7">
    <source>
        <dbReference type="Pfam" id="PF02900"/>
    </source>
</evidence>
<dbReference type="GO" id="GO:0008198">
    <property type="term" value="F:ferrous iron binding"/>
    <property type="evidence" value="ECO:0007669"/>
    <property type="project" value="InterPro"/>
</dbReference>
<dbReference type="Pfam" id="PF02900">
    <property type="entry name" value="LigB"/>
    <property type="match status" value="2"/>
</dbReference>
<name>A0AAP0Q173_9MAGN</name>
<organism evidence="8 9">
    <name type="scientific">Stephania yunnanensis</name>
    <dbReference type="NCBI Taxonomy" id="152371"/>
    <lineage>
        <taxon>Eukaryota</taxon>
        <taxon>Viridiplantae</taxon>
        <taxon>Streptophyta</taxon>
        <taxon>Embryophyta</taxon>
        <taxon>Tracheophyta</taxon>
        <taxon>Spermatophyta</taxon>
        <taxon>Magnoliopsida</taxon>
        <taxon>Ranunculales</taxon>
        <taxon>Menispermaceae</taxon>
        <taxon>Menispermoideae</taxon>
        <taxon>Cissampelideae</taxon>
        <taxon>Stephania</taxon>
    </lineage>
</organism>
<comment type="caution">
    <text evidence="8">The sequence shown here is derived from an EMBL/GenBank/DDBJ whole genome shotgun (WGS) entry which is preliminary data.</text>
</comment>
<evidence type="ECO:0000256" key="1">
    <source>
        <dbReference type="ARBA" id="ARBA00001947"/>
    </source>
</evidence>
<accession>A0AAP0Q173</accession>
<proteinExistence type="inferred from homology"/>
<dbReference type="GO" id="GO:0016702">
    <property type="term" value="F:oxidoreductase activity, acting on single donors with incorporation of molecular oxygen, incorporation of two atoms of oxygen"/>
    <property type="evidence" value="ECO:0007669"/>
    <property type="project" value="UniProtKB-ARBA"/>
</dbReference>
<reference evidence="8 9" key="1">
    <citation type="submission" date="2024-01" db="EMBL/GenBank/DDBJ databases">
        <title>Genome assemblies of Stephania.</title>
        <authorList>
            <person name="Yang L."/>
        </authorList>
    </citation>
    <scope>NUCLEOTIDE SEQUENCE [LARGE SCALE GENOMIC DNA]</scope>
    <source>
        <strain evidence="8">YNDBR</strain>
        <tissue evidence="8">Leaf</tissue>
    </source>
</reference>
<keyword evidence="9" id="KW-1185">Reference proteome</keyword>
<dbReference type="PANTHER" id="PTHR30096:SF0">
    <property type="entry name" value="4,5-DOPA DIOXYGENASE EXTRADIOL-LIKE PROTEIN"/>
    <property type="match status" value="1"/>
</dbReference>
<sequence length="498" mass="55858">MLMYPEANIPVCQLSVQPQLDATHHFNMGRALCPLREEGVLIIGSGAATHNLDIVGPVDGSILLWASEFDAWLKDCRRYEDVNDYEEKAPHAKIAHPWPDHLYPLHVALGAAGEEAKAELIHHSWQDGKISCASYRFITKKQVNEVNGSNLINPNPAKSQLKRISTVQPLVIISSPNPEATNPSPYIYSHIPKMPSSLSLPPPPPPFSSANLLLTRRSALLLSRSLLSIPIRRSRSEMDTFFLSHGSPMLAIDEELPARHFLQTWQAEVFRDRPTAVLMVSAHWDTSDPCVNVVDRNSTIHDFYNFPKPMYQLKYPAPGAPKLAQKVKELLTNAGFKNVKEDKNRGLDHGAWVPLMLMYPETDIPVCQLSVQSRRDGTHHYNMGRALRSLRDEGVLIIGSGSATHNLRIFGRDDGSILPWAKEFDAWLEDALIGGRYDDVNHYEQKAPHAKMAHPWPEHFYPLHVAMGAAGEEAKSELIHRSWESGSLSYASYRFSTK</sequence>
<protein>
    <recommendedName>
        <fullName evidence="7">Extradiol ring-cleavage dioxygenase class III enzyme subunit B domain-containing protein</fullName>
    </recommendedName>
</protein>
<dbReference type="CDD" id="cd07363">
    <property type="entry name" value="45_DOPA_Dioxygenase"/>
    <property type="match status" value="2"/>
</dbReference>
<dbReference type="AlphaFoldDB" id="A0AAP0Q173"/>
<evidence type="ECO:0000256" key="2">
    <source>
        <dbReference type="ARBA" id="ARBA00007581"/>
    </source>
</evidence>
<feature type="domain" description="Extradiol ring-cleavage dioxygenase class III enzyme subunit B" evidence="7">
    <location>
        <begin position="240"/>
        <end position="495"/>
    </location>
</feature>
<evidence type="ECO:0000256" key="4">
    <source>
        <dbReference type="ARBA" id="ARBA00022833"/>
    </source>
</evidence>
<keyword evidence="4" id="KW-0862">Zinc</keyword>
<keyword evidence="5" id="KW-0223">Dioxygenase</keyword>
<dbReference type="SUPFAM" id="SSF53213">
    <property type="entry name" value="LigB-like"/>
    <property type="match status" value="2"/>
</dbReference>
<gene>
    <name evidence="8" type="ORF">Syun_002986</name>
</gene>
<evidence type="ECO:0000313" key="8">
    <source>
        <dbReference type="EMBL" id="KAK9162084.1"/>
    </source>
</evidence>
<keyword evidence="3" id="KW-0479">Metal-binding</keyword>
<feature type="domain" description="Extradiol ring-cleavage dioxygenase class III enzyme subunit B" evidence="7">
    <location>
        <begin position="1"/>
        <end position="137"/>
    </location>
</feature>
<evidence type="ECO:0000313" key="9">
    <source>
        <dbReference type="Proteomes" id="UP001420932"/>
    </source>
</evidence>
<evidence type="ECO:0000256" key="6">
    <source>
        <dbReference type="ARBA" id="ARBA00023002"/>
    </source>
</evidence>
<evidence type="ECO:0000256" key="3">
    <source>
        <dbReference type="ARBA" id="ARBA00022723"/>
    </source>
</evidence>
<keyword evidence="6" id="KW-0560">Oxidoreductase</keyword>
<dbReference type="InterPro" id="IPR014436">
    <property type="entry name" value="Extradiol_dOase_DODA"/>
</dbReference>
<comment type="similarity">
    <text evidence="2">Belongs to the DODA-type extradiol aromatic ring-opening dioxygenase family.</text>
</comment>
<comment type="cofactor">
    <cofactor evidence="1">
        <name>Zn(2+)</name>
        <dbReference type="ChEBI" id="CHEBI:29105"/>
    </cofactor>
</comment>
<dbReference type="GO" id="GO:0008270">
    <property type="term" value="F:zinc ion binding"/>
    <property type="evidence" value="ECO:0007669"/>
    <property type="project" value="InterPro"/>
</dbReference>
<dbReference type="InterPro" id="IPR004183">
    <property type="entry name" value="Xdiol_dOase_suB"/>
</dbReference>